<gene>
    <name evidence="1" type="ORF">TSPGSL018_9438</name>
</gene>
<accession>A0A061RC06</accession>
<dbReference type="EMBL" id="GBEZ01018275">
    <property type="protein sequence ID" value="JAC68145.1"/>
    <property type="molecule type" value="Transcribed_RNA"/>
</dbReference>
<sequence length="48" mass="5369">FALPLKEEHKVPSPVLSSFPAALRETLSGRLKCVAAIHAIGESRLWRW</sequence>
<name>A0A061RC06_9CHLO</name>
<dbReference type="AlphaFoldDB" id="A0A061RC06"/>
<proteinExistence type="predicted"/>
<feature type="non-terminal residue" evidence="1">
    <location>
        <position position="1"/>
    </location>
</feature>
<reference evidence="1" key="1">
    <citation type="submission" date="2014-05" db="EMBL/GenBank/DDBJ databases">
        <title>The transcriptome of the halophilic microalga Tetraselmis sp. GSL018 isolated from the Great Salt Lake, Utah.</title>
        <authorList>
            <person name="Jinkerson R.E."/>
            <person name="D'Adamo S."/>
            <person name="Posewitz M.C."/>
        </authorList>
    </citation>
    <scope>NUCLEOTIDE SEQUENCE</scope>
    <source>
        <strain evidence="1">GSL018</strain>
    </source>
</reference>
<protein>
    <submittedName>
        <fullName evidence="1">Uncharacterized protein</fullName>
    </submittedName>
</protein>
<evidence type="ECO:0000313" key="1">
    <source>
        <dbReference type="EMBL" id="JAC68145.1"/>
    </source>
</evidence>
<organism evidence="1">
    <name type="scientific">Tetraselmis sp. GSL018</name>
    <dbReference type="NCBI Taxonomy" id="582737"/>
    <lineage>
        <taxon>Eukaryota</taxon>
        <taxon>Viridiplantae</taxon>
        <taxon>Chlorophyta</taxon>
        <taxon>core chlorophytes</taxon>
        <taxon>Chlorodendrophyceae</taxon>
        <taxon>Chlorodendrales</taxon>
        <taxon>Chlorodendraceae</taxon>
        <taxon>Tetraselmis</taxon>
    </lineage>
</organism>